<keyword evidence="3" id="KW-1185">Reference proteome</keyword>
<protein>
    <submittedName>
        <fullName evidence="2">Uncharacterized protein</fullName>
    </submittedName>
</protein>
<dbReference type="EMBL" id="WHVB01000006">
    <property type="protein sequence ID" value="KAF8481782.1"/>
    <property type="molecule type" value="Genomic_DNA"/>
</dbReference>
<proteinExistence type="predicted"/>
<name>A0A9P5MYC7_9AGAM</name>
<dbReference type="Proteomes" id="UP000759537">
    <property type="component" value="Unassembled WGS sequence"/>
</dbReference>
<gene>
    <name evidence="2" type="ORF">DFH94DRAFT_681140</name>
</gene>
<reference evidence="2" key="1">
    <citation type="submission" date="2019-10" db="EMBL/GenBank/DDBJ databases">
        <authorList>
            <consortium name="DOE Joint Genome Institute"/>
            <person name="Kuo A."/>
            <person name="Miyauchi S."/>
            <person name="Kiss E."/>
            <person name="Drula E."/>
            <person name="Kohler A."/>
            <person name="Sanchez-Garcia M."/>
            <person name="Andreopoulos B."/>
            <person name="Barry K.W."/>
            <person name="Bonito G."/>
            <person name="Buee M."/>
            <person name="Carver A."/>
            <person name="Chen C."/>
            <person name="Cichocki N."/>
            <person name="Clum A."/>
            <person name="Culley D."/>
            <person name="Crous P.W."/>
            <person name="Fauchery L."/>
            <person name="Girlanda M."/>
            <person name="Hayes R."/>
            <person name="Keri Z."/>
            <person name="LaButti K."/>
            <person name="Lipzen A."/>
            <person name="Lombard V."/>
            <person name="Magnuson J."/>
            <person name="Maillard F."/>
            <person name="Morin E."/>
            <person name="Murat C."/>
            <person name="Nolan M."/>
            <person name="Ohm R."/>
            <person name="Pangilinan J."/>
            <person name="Pereira M."/>
            <person name="Perotto S."/>
            <person name="Peter M."/>
            <person name="Riley R."/>
            <person name="Sitrit Y."/>
            <person name="Stielow B."/>
            <person name="Szollosi G."/>
            <person name="Zifcakova L."/>
            <person name="Stursova M."/>
            <person name="Spatafora J.W."/>
            <person name="Tedersoo L."/>
            <person name="Vaario L.-M."/>
            <person name="Yamada A."/>
            <person name="Yan M."/>
            <person name="Wang P."/>
            <person name="Xu J."/>
            <person name="Bruns T."/>
            <person name="Baldrian P."/>
            <person name="Vilgalys R."/>
            <person name="Henrissat B."/>
            <person name="Grigoriev I.V."/>
            <person name="Hibbett D."/>
            <person name="Nagy L.G."/>
            <person name="Martin F.M."/>
        </authorList>
    </citation>
    <scope>NUCLEOTIDE SEQUENCE</scope>
    <source>
        <strain evidence="2">Prilba</strain>
    </source>
</reference>
<reference evidence="2" key="2">
    <citation type="journal article" date="2020" name="Nat. Commun.">
        <title>Large-scale genome sequencing of mycorrhizal fungi provides insights into the early evolution of symbiotic traits.</title>
        <authorList>
            <person name="Miyauchi S."/>
            <person name="Kiss E."/>
            <person name="Kuo A."/>
            <person name="Drula E."/>
            <person name="Kohler A."/>
            <person name="Sanchez-Garcia M."/>
            <person name="Morin E."/>
            <person name="Andreopoulos B."/>
            <person name="Barry K.W."/>
            <person name="Bonito G."/>
            <person name="Buee M."/>
            <person name="Carver A."/>
            <person name="Chen C."/>
            <person name="Cichocki N."/>
            <person name="Clum A."/>
            <person name="Culley D."/>
            <person name="Crous P.W."/>
            <person name="Fauchery L."/>
            <person name="Girlanda M."/>
            <person name="Hayes R.D."/>
            <person name="Keri Z."/>
            <person name="LaButti K."/>
            <person name="Lipzen A."/>
            <person name="Lombard V."/>
            <person name="Magnuson J."/>
            <person name="Maillard F."/>
            <person name="Murat C."/>
            <person name="Nolan M."/>
            <person name="Ohm R.A."/>
            <person name="Pangilinan J."/>
            <person name="Pereira M.F."/>
            <person name="Perotto S."/>
            <person name="Peter M."/>
            <person name="Pfister S."/>
            <person name="Riley R."/>
            <person name="Sitrit Y."/>
            <person name="Stielow J.B."/>
            <person name="Szollosi G."/>
            <person name="Zifcakova L."/>
            <person name="Stursova M."/>
            <person name="Spatafora J.W."/>
            <person name="Tedersoo L."/>
            <person name="Vaario L.M."/>
            <person name="Yamada A."/>
            <person name="Yan M."/>
            <person name="Wang P."/>
            <person name="Xu J."/>
            <person name="Bruns T."/>
            <person name="Baldrian P."/>
            <person name="Vilgalys R."/>
            <person name="Dunand C."/>
            <person name="Henrissat B."/>
            <person name="Grigoriev I.V."/>
            <person name="Hibbett D."/>
            <person name="Nagy L.G."/>
            <person name="Martin F.M."/>
        </authorList>
    </citation>
    <scope>NUCLEOTIDE SEQUENCE</scope>
    <source>
        <strain evidence="2">Prilba</strain>
    </source>
</reference>
<comment type="caution">
    <text evidence="2">The sequence shown here is derived from an EMBL/GenBank/DDBJ whole genome shotgun (WGS) entry which is preliminary data.</text>
</comment>
<evidence type="ECO:0000313" key="3">
    <source>
        <dbReference type="Proteomes" id="UP000759537"/>
    </source>
</evidence>
<sequence length="310" mass="34352">MNNSDSTDVDAATAPWPDLFEAMRDHSDTSFLQSIRGDLTISAPGHLSSAGSDLPNFNAVNDTAFTPAPTTSMGRFTNSTTQTNYTYPFFHDPSRLPDAKVFVDTSYVAPQLFGNPQWQVLLTLQPTQWLQHPTSLAEWGISEHSWPNPAAPATSAPVLALGKCRWDESHDDGASYERPPWQDDLECAGNSPSTLAGTKFPVDGELVEEESVHDFGSPMQQQQQLQQQEKAKHEYFKIPRKFKTGHKHCRNPPTECLGVTPEKADTKAQRDEKGPRRILGKVVEILGSSFLPFLFDAKSSRWGAINDLPI</sequence>
<organism evidence="2 3">
    <name type="scientific">Russula ochroleuca</name>
    <dbReference type="NCBI Taxonomy" id="152965"/>
    <lineage>
        <taxon>Eukaryota</taxon>
        <taxon>Fungi</taxon>
        <taxon>Dikarya</taxon>
        <taxon>Basidiomycota</taxon>
        <taxon>Agaricomycotina</taxon>
        <taxon>Agaricomycetes</taxon>
        <taxon>Russulales</taxon>
        <taxon>Russulaceae</taxon>
        <taxon>Russula</taxon>
    </lineage>
</organism>
<evidence type="ECO:0000256" key="1">
    <source>
        <dbReference type="SAM" id="MobiDB-lite"/>
    </source>
</evidence>
<evidence type="ECO:0000313" key="2">
    <source>
        <dbReference type="EMBL" id="KAF8481782.1"/>
    </source>
</evidence>
<accession>A0A9P5MYC7</accession>
<feature type="region of interest" description="Disordered" evidence="1">
    <location>
        <begin position="244"/>
        <end position="273"/>
    </location>
</feature>
<feature type="compositionally biased region" description="Basic and acidic residues" evidence="1">
    <location>
        <begin position="262"/>
        <end position="273"/>
    </location>
</feature>
<dbReference type="AlphaFoldDB" id="A0A9P5MYC7"/>